<evidence type="ECO:0000313" key="4">
    <source>
        <dbReference type="EMBL" id="CUI00861.1"/>
    </source>
</evidence>
<dbReference type="RefSeq" id="WP_058286905.1">
    <property type="nucleotide sequence ID" value="NZ_CP041159.1"/>
</dbReference>
<feature type="domain" description="Phospholipase/carboxylesterase/thioesterase" evidence="3">
    <location>
        <begin position="18"/>
        <end position="216"/>
    </location>
</feature>
<keyword evidence="2 4" id="KW-0378">Hydrolase</keyword>
<dbReference type="PANTHER" id="PTHR10655:SF17">
    <property type="entry name" value="LYSOPHOSPHOLIPASE-LIKE PROTEIN 1"/>
    <property type="match status" value="1"/>
</dbReference>
<comment type="similarity">
    <text evidence="1">Belongs to the AB hydrolase superfamily. AB hydrolase 2 family.</text>
</comment>
<dbReference type="Proteomes" id="UP000051326">
    <property type="component" value="Unassembled WGS sequence"/>
</dbReference>
<evidence type="ECO:0000259" key="3">
    <source>
        <dbReference type="Pfam" id="PF02230"/>
    </source>
</evidence>
<evidence type="ECO:0000313" key="5">
    <source>
        <dbReference type="Proteomes" id="UP000051326"/>
    </source>
</evidence>
<dbReference type="PANTHER" id="PTHR10655">
    <property type="entry name" value="LYSOPHOSPHOLIPASE-RELATED"/>
    <property type="match status" value="1"/>
</dbReference>
<evidence type="ECO:0000256" key="1">
    <source>
        <dbReference type="ARBA" id="ARBA00006499"/>
    </source>
</evidence>
<dbReference type="InterPro" id="IPR029058">
    <property type="entry name" value="AB_hydrolase_fold"/>
</dbReference>
<dbReference type="EMBL" id="CYSR01000030">
    <property type="protein sequence ID" value="CUI00861.1"/>
    <property type="molecule type" value="Genomic_DNA"/>
</dbReference>
<evidence type="ECO:0000256" key="2">
    <source>
        <dbReference type="ARBA" id="ARBA00022801"/>
    </source>
</evidence>
<protein>
    <submittedName>
        <fullName evidence="4">Carboxylesterase 2</fullName>
        <ecNumber evidence="4">3.1.1.1</ecNumber>
    </submittedName>
</protein>
<gene>
    <name evidence="4" type="primary">estB_1</name>
    <name evidence="4" type="ORF">PHA8399_02998</name>
</gene>
<dbReference type="SUPFAM" id="SSF53474">
    <property type="entry name" value="alpha/beta-Hydrolases"/>
    <property type="match status" value="1"/>
</dbReference>
<proteinExistence type="inferred from homology"/>
<dbReference type="AlphaFoldDB" id="A0A0P1HBQ3"/>
<dbReference type="Pfam" id="PF02230">
    <property type="entry name" value="Abhydrolase_2"/>
    <property type="match status" value="1"/>
</dbReference>
<dbReference type="Gene3D" id="3.40.50.1820">
    <property type="entry name" value="alpha/beta hydrolase"/>
    <property type="match status" value="1"/>
</dbReference>
<organism evidence="4 5">
    <name type="scientific">Leisingera aquaemixtae</name>
    <dbReference type="NCBI Taxonomy" id="1396826"/>
    <lineage>
        <taxon>Bacteria</taxon>
        <taxon>Pseudomonadati</taxon>
        <taxon>Pseudomonadota</taxon>
        <taxon>Alphaproteobacteria</taxon>
        <taxon>Rhodobacterales</taxon>
        <taxon>Roseobacteraceae</taxon>
        <taxon>Leisingera</taxon>
    </lineage>
</organism>
<dbReference type="GO" id="GO:0106435">
    <property type="term" value="F:carboxylesterase activity"/>
    <property type="evidence" value="ECO:0007669"/>
    <property type="project" value="UniProtKB-EC"/>
</dbReference>
<sequence length="221" mass="23630">MTRVLTAGRKEPVSGEIRSIVVFLHGYGANGADLLGLADPLGEHLPDTLFVAPDAPEACAGAPFGFQWFPIPWIDGSSEEESMRGMQSAIEDLNAFLDALMVDEDVLPEQVVLFGFSQGTMMSLHVAPRREDAVAGIVAFSGRLLEPELLKDEAVSRMPVLLVHGDQDDVVPVQSLPEAAEALQEAGFQDVFAHIQKGTAHGIAPDGLSVALAFMRDKLGL</sequence>
<accession>A0A0P1HBQ3</accession>
<dbReference type="InterPro" id="IPR050565">
    <property type="entry name" value="LYPA1-2/EST-like"/>
</dbReference>
<dbReference type="STRING" id="1396826.PHA8399_02998"/>
<reference evidence="4 5" key="1">
    <citation type="submission" date="2015-09" db="EMBL/GenBank/DDBJ databases">
        <authorList>
            <consortium name="Swine Surveillance"/>
        </authorList>
    </citation>
    <scope>NUCLEOTIDE SEQUENCE [LARGE SCALE GENOMIC DNA]</scope>
    <source>
        <strain evidence="4 5">CECT 8399</strain>
    </source>
</reference>
<name>A0A0P1HBQ3_9RHOB</name>
<dbReference type="EC" id="3.1.1.1" evidence="4"/>
<dbReference type="InterPro" id="IPR003140">
    <property type="entry name" value="PLipase/COase/thioEstase"/>
</dbReference>